<dbReference type="AlphaFoldDB" id="A0AAJ3NKJ4"/>
<dbReference type="Proteomes" id="UP000193387">
    <property type="component" value="Unassembled WGS sequence"/>
</dbReference>
<dbReference type="PANTHER" id="PTHR14136:SF17">
    <property type="entry name" value="BTB_POZ DOMAIN-CONTAINING PROTEIN KCTD9"/>
    <property type="match status" value="1"/>
</dbReference>
<comment type="caution">
    <text evidence="1">The sequence shown here is derived from an EMBL/GenBank/DDBJ whole genome shotgun (WGS) entry which is preliminary data.</text>
</comment>
<dbReference type="RefSeq" id="WP_085258433.1">
    <property type="nucleotide sequence ID" value="NZ_AP022573.1"/>
</dbReference>
<dbReference type="SUPFAM" id="SSF141571">
    <property type="entry name" value="Pentapeptide repeat-like"/>
    <property type="match status" value="1"/>
</dbReference>
<accession>A0AAJ3NKJ4</accession>
<protein>
    <recommendedName>
        <fullName evidence="3">Pentapeptide repeat protein MfpA</fullName>
    </recommendedName>
</protein>
<reference evidence="1 2" key="1">
    <citation type="submission" date="2016-01" db="EMBL/GenBank/DDBJ databases">
        <title>The new phylogeny of the genus Mycobacterium.</title>
        <authorList>
            <person name="Tarcisio F."/>
            <person name="Conor M."/>
            <person name="Antonella G."/>
            <person name="Elisabetta G."/>
            <person name="Giulia F.S."/>
            <person name="Sara T."/>
            <person name="Anna F."/>
            <person name="Clotilde B."/>
            <person name="Roberto B."/>
            <person name="Veronica D.S."/>
            <person name="Fabio R."/>
            <person name="Monica P."/>
            <person name="Olivier J."/>
            <person name="Enrico T."/>
            <person name="Nicola S."/>
        </authorList>
    </citation>
    <scope>NUCLEOTIDE SEQUENCE [LARGE SCALE GENOMIC DNA]</scope>
    <source>
        <strain evidence="1 2">DSM 44616</strain>
    </source>
</reference>
<evidence type="ECO:0008006" key="3">
    <source>
        <dbReference type="Google" id="ProtNLM"/>
    </source>
</evidence>
<dbReference type="EMBL" id="LQPR01000082">
    <property type="protein sequence ID" value="ORW64386.1"/>
    <property type="molecule type" value="Genomic_DNA"/>
</dbReference>
<dbReference type="Pfam" id="PF13576">
    <property type="entry name" value="Pentapeptide_3"/>
    <property type="match status" value="1"/>
</dbReference>
<dbReference type="InterPro" id="IPR051082">
    <property type="entry name" value="Pentapeptide-BTB/POZ_domain"/>
</dbReference>
<dbReference type="Gene3D" id="2.160.20.80">
    <property type="entry name" value="E3 ubiquitin-protein ligase SopA"/>
    <property type="match status" value="1"/>
</dbReference>
<gene>
    <name evidence="1" type="ORF">AWC23_25565</name>
</gene>
<evidence type="ECO:0000313" key="1">
    <source>
        <dbReference type="EMBL" id="ORW64386.1"/>
    </source>
</evidence>
<evidence type="ECO:0000313" key="2">
    <source>
        <dbReference type="Proteomes" id="UP000193387"/>
    </source>
</evidence>
<keyword evidence="2" id="KW-1185">Reference proteome</keyword>
<dbReference type="InterPro" id="IPR001646">
    <property type="entry name" value="5peptide_repeat"/>
</dbReference>
<dbReference type="Pfam" id="PF00805">
    <property type="entry name" value="Pentapeptide"/>
    <property type="match status" value="2"/>
</dbReference>
<organism evidence="1 2">
    <name type="scientific">Mycobacterium saskatchewanense</name>
    <dbReference type="NCBI Taxonomy" id="220927"/>
    <lineage>
        <taxon>Bacteria</taxon>
        <taxon>Bacillati</taxon>
        <taxon>Actinomycetota</taxon>
        <taxon>Actinomycetes</taxon>
        <taxon>Mycobacteriales</taxon>
        <taxon>Mycobacteriaceae</taxon>
        <taxon>Mycobacterium</taxon>
        <taxon>Mycobacterium simiae complex</taxon>
    </lineage>
</organism>
<dbReference type="PANTHER" id="PTHR14136">
    <property type="entry name" value="BTB_POZ DOMAIN-CONTAINING PROTEIN KCTD9"/>
    <property type="match status" value="1"/>
</dbReference>
<name>A0AAJ3NKJ4_9MYCO</name>
<proteinExistence type="predicted"/>
<sequence>MTAALRWAEREFEGHDFTDEDLSRLLTERVVFSDCNFSGANLAESQHRGSAFRNCRFERTTLWHSLFAQCSLLGSVFVHCRLRPISFDEVDFTLAVLGGNDLRGVDLSGCRLREASLVGTDLRKAVLCGADLSGARTTGARLDNADLRGATVDPALWRTAALAGARVDVGQAVAFALAHGLLLDGGPDG</sequence>